<dbReference type="Pfam" id="PF00702">
    <property type="entry name" value="Hydrolase"/>
    <property type="match status" value="1"/>
</dbReference>
<organism evidence="7 8">
    <name type="scientific">Anopheles epiroticus</name>
    <dbReference type="NCBI Taxonomy" id="199890"/>
    <lineage>
        <taxon>Eukaryota</taxon>
        <taxon>Metazoa</taxon>
        <taxon>Ecdysozoa</taxon>
        <taxon>Arthropoda</taxon>
        <taxon>Hexapoda</taxon>
        <taxon>Insecta</taxon>
        <taxon>Pterygota</taxon>
        <taxon>Neoptera</taxon>
        <taxon>Endopterygota</taxon>
        <taxon>Diptera</taxon>
        <taxon>Nematocera</taxon>
        <taxon>Culicoidea</taxon>
        <taxon>Culicidae</taxon>
        <taxon>Anophelinae</taxon>
        <taxon>Anopheles</taxon>
    </lineage>
</organism>
<dbReference type="FunFam" id="3.40.50.1000:FF:000079">
    <property type="entry name" value="Enolase-phosphatase E1"/>
    <property type="match status" value="1"/>
</dbReference>
<dbReference type="GO" id="GO:0043874">
    <property type="term" value="F:acireductone synthase activity"/>
    <property type="evidence" value="ECO:0007669"/>
    <property type="project" value="InterPro"/>
</dbReference>
<accession>A0A182PUC0</accession>
<reference evidence="8" key="1">
    <citation type="submission" date="2013-03" db="EMBL/GenBank/DDBJ databases">
        <title>The Genome Sequence of Anopheles epiroticus epiroticus2.</title>
        <authorList>
            <consortium name="The Broad Institute Genomics Platform"/>
            <person name="Neafsey D.E."/>
            <person name="Howell P."/>
            <person name="Walker B."/>
            <person name="Young S.K."/>
            <person name="Zeng Q."/>
            <person name="Gargeya S."/>
            <person name="Fitzgerald M."/>
            <person name="Haas B."/>
            <person name="Abouelleil A."/>
            <person name="Allen A.W."/>
            <person name="Alvarado L."/>
            <person name="Arachchi H.M."/>
            <person name="Berlin A.M."/>
            <person name="Chapman S.B."/>
            <person name="Gainer-Dewar J."/>
            <person name="Goldberg J."/>
            <person name="Griggs A."/>
            <person name="Gujja S."/>
            <person name="Hansen M."/>
            <person name="Howarth C."/>
            <person name="Imamovic A."/>
            <person name="Ireland A."/>
            <person name="Larimer J."/>
            <person name="McCowan C."/>
            <person name="Murphy C."/>
            <person name="Pearson M."/>
            <person name="Poon T.W."/>
            <person name="Priest M."/>
            <person name="Roberts A."/>
            <person name="Saif S."/>
            <person name="Shea T."/>
            <person name="Sisk P."/>
            <person name="Sykes S."/>
            <person name="Wortman J."/>
            <person name="Nusbaum C."/>
            <person name="Birren B."/>
        </authorList>
    </citation>
    <scope>NUCLEOTIDE SEQUENCE [LARGE SCALE GENOMIC DNA]</scope>
    <source>
        <strain evidence="8">Epiroticus2</strain>
    </source>
</reference>
<feature type="compositionally biased region" description="Polar residues" evidence="6">
    <location>
        <begin position="694"/>
        <end position="712"/>
    </location>
</feature>
<feature type="region of interest" description="Disordered" evidence="6">
    <location>
        <begin position="553"/>
        <end position="712"/>
    </location>
</feature>
<protein>
    <recommendedName>
        <fullName evidence="9">Enolase-phosphatase E1</fullName>
    </recommendedName>
</protein>
<evidence type="ECO:0000256" key="4">
    <source>
        <dbReference type="ARBA" id="ARBA00023167"/>
    </source>
</evidence>
<evidence type="ECO:0000256" key="3">
    <source>
        <dbReference type="ARBA" id="ARBA00022801"/>
    </source>
</evidence>
<dbReference type="InterPro" id="IPR036412">
    <property type="entry name" value="HAD-like_sf"/>
</dbReference>
<dbReference type="AlphaFoldDB" id="A0A182PUC0"/>
<reference evidence="7" key="2">
    <citation type="submission" date="2020-05" db="UniProtKB">
        <authorList>
            <consortium name="EnsemblMetazoa"/>
        </authorList>
    </citation>
    <scope>IDENTIFICATION</scope>
    <source>
        <strain evidence="7">Epiroticus2</strain>
    </source>
</reference>
<feature type="compositionally biased region" description="Polar residues" evidence="6">
    <location>
        <begin position="299"/>
        <end position="309"/>
    </location>
</feature>
<keyword evidence="4" id="KW-0486">Methionine biosynthesis</keyword>
<dbReference type="PANTHER" id="PTHR20371">
    <property type="entry name" value="ENOLASE-PHOSPHATASE E1"/>
    <property type="match status" value="1"/>
</dbReference>
<dbReference type="EnsemblMetazoa" id="AEPI010556-RA">
    <property type="protein sequence ID" value="AEPI010556-PA"/>
    <property type="gene ID" value="AEPI010556"/>
</dbReference>
<feature type="compositionally biased region" description="Basic and acidic residues" evidence="6">
    <location>
        <begin position="345"/>
        <end position="523"/>
    </location>
</feature>
<dbReference type="STRING" id="199890.A0A182PUC0"/>
<keyword evidence="1" id="KW-0963">Cytoplasm</keyword>
<feature type="compositionally biased region" description="Basic and acidic residues" evidence="6">
    <location>
        <begin position="553"/>
        <end position="574"/>
    </location>
</feature>
<sequence>MLENTVQQDTLFPYALKNVEDFLKNNWNEEATKTVVAALREQAEEDKKSEVEGVVAIPAGESEDIIPEIVKNVEWQMSQDRKTGSLKTLQGLVWAKGYKDGSIKGHVYDDVHKAFERWTESGRKIYIYSSGSVDAQKLLFEHSEQGNLLKYLSGHYDTKVGAKREKESYESILKNIDASPEEALFLTDVYAEAKAAKDAGLNVVLLDRPGNSELSEEERKDFPVIATFSDLSFAEAKEANGAAAATNGKRKIEETSDDAAAEQDNAQEQPPSKVVKVEEDTKTESVENGTATDKDKVETASTTKDTLNTADDAEAMEVDGGDVATKKSVSKEDKEEEKMEEDTEKVENDAKKDTEEKVEVMDTDKTESVTENKKSDIEKREPEKEEKEAAKKNEEVELVEKAAEKEVKETEEEKEKAAEKEEAKNEKEEKMSEDTEKAIEKQEPSADKDKNEKVSEKKETASKSAETEAAPKGEDEKDGEKKEENKGKDAAVKKDVEQNVNEAKPEKNDAIETEAEKSADNGKAEAAAIAVVSEPVVEDKKATDKTVVAAEIPDKVTEPKEVEVTSGVEEKSDSVVDEVAAEAKEDGKTEEDAKPSSDVVESEKTNGEEALPTQPVAVEEETSKSPQEVDAESKTAEVNGAEAAAAAAAPAPATKSTTNGSSSTGDEEKNGDSDKENDTSLSNCEADEAAAEKTNGTTTPSESINTEDVSTSEIKAKKVIETVTPTVTPVPPIEAES</sequence>
<feature type="compositionally biased region" description="Acidic residues" evidence="6">
    <location>
        <begin position="311"/>
        <end position="320"/>
    </location>
</feature>
<evidence type="ECO:0000313" key="8">
    <source>
        <dbReference type="Proteomes" id="UP000075885"/>
    </source>
</evidence>
<dbReference type="Proteomes" id="UP000075885">
    <property type="component" value="Unassembled WGS sequence"/>
</dbReference>
<name>A0A182PUC0_9DIPT</name>
<feature type="compositionally biased region" description="Basic and acidic residues" evidence="6">
    <location>
        <begin position="581"/>
        <end position="607"/>
    </location>
</feature>
<keyword evidence="3" id="KW-0378">Hydrolase</keyword>
<dbReference type="PANTHER" id="PTHR20371:SF1">
    <property type="entry name" value="ENOLASE-PHOSPHATASE E1"/>
    <property type="match status" value="1"/>
</dbReference>
<feature type="compositionally biased region" description="Basic and acidic residues" evidence="6">
    <location>
        <begin position="666"/>
        <end position="678"/>
    </location>
</feature>
<keyword evidence="2" id="KW-0028">Amino-acid biosynthesis</keyword>
<evidence type="ECO:0000256" key="1">
    <source>
        <dbReference type="ARBA" id="ARBA00022490"/>
    </source>
</evidence>
<feature type="compositionally biased region" description="Basic and acidic residues" evidence="6">
    <location>
        <begin position="275"/>
        <end position="285"/>
    </location>
</feature>
<dbReference type="CDD" id="cd01629">
    <property type="entry name" value="HAD_EP"/>
    <property type="match status" value="1"/>
</dbReference>
<dbReference type="Gene3D" id="1.10.720.60">
    <property type="match status" value="1"/>
</dbReference>
<dbReference type="GO" id="GO:0000287">
    <property type="term" value="F:magnesium ion binding"/>
    <property type="evidence" value="ECO:0007669"/>
    <property type="project" value="InterPro"/>
</dbReference>
<dbReference type="VEuPathDB" id="VectorBase:AEPI010556"/>
<dbReference type="Gene3D" id="3.40.50.1000">
    <property type="entry name" value="HAD superfamily/HAD-like"/>
    <property type="match status" value="1"/>
</dbReference>
<dbReference type="NCBIfam" id="TIGR01549">
    <property type="entry name" value="HAD-SF-IA-v1"/>
    <property type="match status" value="1"/>
</dbReference>
<feature type="compositionally biased region" description="Low complexity" evidence="6">
    <location>
        <begin position="641"/>
        <end position="664"/>
    </location>
</feature>
<dbReference type="SUPFAM" id="SSF56784">
    <property type="entry name" value="HAD-like"/>
    <property type="match status" value="1"/>
</dbReference>
<keyword evidence="5" id="KW-0539">Nucleus</keyword>
<dbReference type="GO" id="GO:0019509">
    <property type="term" value="P:L-methionine salvage from methylthioadenosine"/>
    <property type="evidence" value="ECO:0007669"/>
    <property type="project" value="InterPro"/>
</dbReference>
<proteinExistence type="predicted"/>
<keyword evidence="8" id="KW-1185">Reference proteome</keyword>
<dbReference type="InterPro" id="IPR023943">
    <property type="entry name" value="Enolase-ppase_E1"/>
</dbReference>
<evidence type="ECO:0000313" key="7">
    <source>
        <dbReference type="EnsemblMetazoa" id="AEPI010556-PA"/>
    </source>
</evidence>
<evidence type="ECO:0000256" key="5">
    <source>
        <dbReference type="ARBA" id="ARBA00023242"/>
    </source>
</evidence>
<dbReference type="InterPro" id="IPR006439">
    <property type="entry name" value="HAD-SF_hydro_IA"/>
</dbReference>
<evidence type="ECO:0008006" key="9">
    <source>
        <dbReference type="Google" id="ProtNLM"/>
    </source>
</evidence>
<dbReference type="NCBIfam" id="TIGR01691">
    <property type="entry name" value="enolase-ppase"/>
    <property type="match status" value="1"/>
</dbReference>
<feature type="region of interest" description="Disordered" evidence="6">
    <location>
        <begin position="240"/>
        <end position="525"/>
    </location>
</feature>
<dbReference type="InterPro" id="IPR023214">
    <property type="entry name" value="HAD_sf"/>
</dbReference>
<evidence type="ECO:0000256" key="2">
    <source>
        <dbReference type="ARBA" id="ARBA00022605"/>
    </source>
</evidence>
<evidence type="ECO:0000256" key="6">
    <source>
        <dbReference type="SAM" id="MobiDB-lite"/>
    </source>
</evidence>